<name>A0ABU2N554_9PSEU</name>
<proteinExistence type="predicted"/>
<comment type="caution">
    <text evidence="1">The sequence shown here is derived from an EMBL/GenBank/DDBJ whole genome shotgun (WGS) entry which is preliminary data.</text>
</comment>
<dbReference type="PANTHER" id="PTHR42905:SF16">
    <property type="entry name" value="CARBOXYPHOSPHONOENOLPYRUVATE PHOSPHONOMUTASE-LIKE PROTEIN (AFU_ORTHOLOGUE AFUA_5G07230)"/>
    <property type="match status" value="1"/>
</dbReference>
<dbReference type="PANTHER" id="PTHR42905">
    <property type="entry name" value="PHOSPHOENOLPYRUVATE CARBOXYLASE"/>
    <property type="match status" value="1"/>
</dbReference>
<dbReference type="Proteomes" id="UP001183202">
    <property type="component" value="Unassembled WGS sequence"/>
</dbReference>
<dbReference type="InterPro" id="IPR015813">
    <property type="entry name" value="Pyrv/PenolPyrv_kinase-like_dom"/>
</dbReference>
<dbReference type="Gene3D" id="3.20.20.60">
    <property type="entry name" value="Phosphoenolpyruvate-binding domains"/>
    <property type="match status" value="1"/>
</dbReference>
<dbReference type="InterPro" id="IPR040442">
    <property type="entry name" value="Pyrv_kinase-like_dom_sf"/>
</dbReference>
<dbReference type="GO" id="GO:0016829">
    <property type="term" value="F:lyase activity"/>
    <property type="evidence" value="ECO:0007669"/>
    <property type="project" value="UniProtKB-KW"/>
</dbReference>
<accession>A0ABU2N554</accession>
<sequence length="265" mass="27459">MNHGSRPTTSFRDLHHGDSPLLLPNAWDVASAVAFAEAGFPAVGTTSFGIGAAAGHADGARASRDATAALVRALAALPAYVSADIEDGYADDPDDVAAYVADLDVAGINIEDSTDESLVDPAAHADKIAAIKQRCPGVFVNARIDNYWLGRQATVDAVLHRAEAYTAAGADGIFVPGAAEPSELRALAAAIPVPVNTLVVPDLPLTKLAELGIRRVSTGSLPYRAALDAAVGVATAVRDGDAPVTATPYKDAQQRLVRFARRSTR</sequence>
<organism evidence="1 2">
    <name type="scientific">Pseudonocardia charpentierae</name>
    <dbReference type="NCBI Taxonomy" id="3075545"/>
    <lineage>
        <taxon>Bacteria</taxon>
        <taxon>Bacillati</taxon>
        <taxon>Actinomycetota</taxon>
        <taxon>Actinomycetes</taxon>
        <taxon>Pseudonocardiales</taxon>
        <taxon>Pseudonocardiaceae</taxon>
        <taxon>Pseudonocardia</taxon>
    </lineage>
</organism>
<evidence type="ECO:0000313" key="2">
    <source>
        <dbReference type="Proteomes" id="UP001183202"/>
    </source>
</evidence>
<evidence type="ECO:0000313" key="1">
    <source>
        <dbReference type="EMBL" id="MDT0349057.1"/>
    </source>
</evidence>
<reference evidence="2" key="1">
    <citation type="submission" date="2023-07" db="EMBL/GenBank/DDBJ databases">
        <title>30 novel species of actinomycetes from the DSMZ collection.</title>
        <authorList>
            <person name="Nouioui I."/>
        </authorList>
    </citation>
    <scope>NUCLEOTIDE SEQUENCE [LARGE SCALE GENOMIC DNA]</scope>
    <source>
        <strain evidence="2">DSM 45834</strain>
    </source>
</reference>
<keyword evidence="2" id="KW-1185">Reference proteome</keyword>
<keyword evidence="1" id="KW-0456">Lyase</keyword>
<dbReference type="Pfam" id="PF13714">
    <property type="entry name" value="PEP_mutase"/>
    <property type="match status" value="1"/>
</dbReference>
<dbReference type="SUPFAM" id="SSF51621">
    <property type="entry name" value="Phosphoenolpyruvate/pyruvate domain"/>
    <property type="match status" value="1"/>
</dbReference>
<dbReference type="CDD" id="cd00377">
    <property type="entry name" value="ICL_PEPM"/>
    <property type="match status" value="1"/>
</dbReference>
<dbReference type="InterPro" id="IPR039556">
    <property type="entry name" value="ICL/PEPM"/>
</dbReference>
<dbReference type="EMBL" id="JAVREJ010000003">
    <property type="protein sequence ID" value="MDT0349057.1"/>
    <property type="molecule type" value="Genomic_DNA"/>
</dbReference>
<dbReference type="RefSeq" id="WP_311555029.1">
    <property type="nucleotide sequence ID" value="NZ_JAVREJ010000003.1"/>
</dbReference>
<protein>
    <submittedName>
        <fullName evidence="1">Isocitrate lyase/phosphoenolpyruvate mutase family protein</fullName>
    </submittedName>
</protein>
<gene>
    <name evidence="1" type="ORF">RM445_05905</name>
</gene>